<dbReference type="EMBL" id="CM000786">
    <property type="protein sequence ID" value="AQK38698.1"/>
    <property type="molecule type" value="Genomic_DNA"/>
</dbReference>
<gene>
    <name evidence="2" type="ORF">ZEAMMB73_Zm00001d023241</name>
</gene>
<organism evidence="2">
    <name type="scientific">Zea mays</name>
    <name type="common">Maize</name>
    <dbReference type="NCBI Taxonomy" id="4577"/>
    <lineage>
        <taxon>Eukaryota</taxon>
        <taxon>Viridiplantae</taxon>
        <taxon>Streptophyta</taxon>
        <taxon>Embryophyta</taxon>
        <taxon>Tracheophyta</taxon>
        <taxon>Spermatophyta</taxon>
        <taxon>Magnoliopsida</taxon>
        <taxon>Liliopsida</taxon>
        <taxon>Poales</taxon>
        <taxon>Poaceae</taxon>
        <taxon>PACMAD clade</taxon>
        <taxon>Panicoideae</taxon>
        <taxon>Andropogonodae</taxon>
        <taxon>Andropogoneae</taxon>
        <taxon>Tripsacinae</taxon>
        <taxon>Zea</taxon>
    </lineage>
</organism>
<dbReference type="AlphaFoldDB" id="A0A1D6IQX6"/>
<evidence type="ECO:0000313" key="2">
    <source>
        <dbReference type="EMBL" id="AQK38698.1"/>
    </source>
</evidence>
<sequence length="131" mass="14450">MSLTAAFRATKIPRALPPKCGEPAASSSASASGDPPPGAAKSTKAPPPWCVYLIASSRIRRTIHMLENANLIHSFSIACEFESKWKIVSRKIARKRTELSMKSVLQHREAALSRVETFMDCSHLKIKWQSS</sequence>
<dbReference type="ExpressionAtlas" id="A0A1D6IQX6">
    <property type="expression patterns" value="baseline and differential"/>
</dbReference>
<accession>A0A1D6IQX6</accession>
<feature type="compositionally biased region" description="Low complexity" evidence="1">
    <location>
        <begin position="23"/>
        <end position="33"/>
    </location>
</feature>
<name>A0A1D6IQX6_MAIZE</name>
<evidence type="ECO:0000256" key="1">
    <source>
        <dbReference type="SAM" id="MobiDB-lite"/>
    </source>
</evidence>
<feature type="region of interest" description="Disordered" evidence="1">
    <location>
        <begin position="15"/>
        <end position="46"/>
    </location>
</feature>
<reference evidence="2" key="1">
    <citation type="submission" date="2015-12" db="EMBL/GenBank/DDBJ databases">
        <title>Update maize B73 reference genome by single molecule sequencing technologies.</title>
        <authorList>
            <consortium name="Maize Genome Sequencing Project"/>
            <person name="Ware D."/>
        </authorList>
    </citation>
    <scope>NUCLEOTIDE SEQUENCE</scope>
    <source>
        <tissue evidence="2">Seedling</tissue>
    </source>
</reference>
<proteinExistence type="predicted"/>
<protein>
    <submittedName>
        <fullName evidence="2">Excinuclease ABC C subunit N-terminal</fullName>
    </submittedName>
</protein>